<evidence type="ECO:0000259" key="3">
    <source>
        <dbReference type="Pfam" id="PF13364"/>
    </source>
</evidence>
<dbReference type="InterPro" id="IPR025300">
    <property type="entry name" value="BetaGal_jelly_roll_dom"/>
</dbReference>
<proteinExistence type="predicted"/>
<dbReference type="RefSeq" id="XP_047762001.1">
    <property type="nucleotide sequence ID" value="XM_047905333.1"/>
</dbReference>
<dbReference type="GeneID" id="71986063"/>
<accession>A0A9Q8LHT7</accession>
<name>A0A9Q8LHT7_PASFU</name>
<reference evidence="4" key="2">
    <citation type="journal article" date="2022" name="Microb. Genom.">
        <title>A chromosome-scale genome assembly of the tomato pathogen Cladosporium fulvum reveals a compartmentalized genome architecture and the presence of a dispensable chromosome.</title>
        <authorList>
            <person name="Zaccaron A.Z."/>
            <person name="Chen L.H."/>
            <person name="Samaras A."/>
            <person name="Stergiopoulos I."/>
        </authorList>
    </citation>
    <scope>NUCLEOTIDE SEQUENCE</scope>
    <source>
        <strain evidence="4">Race5_Kim</strain>
    </source>
</reference>
<protein>
    <submittedName>
        <fullName evidence="4">Beta-galactosidase C</fullName>
    </submittedName>
</protein>
<evidence type="ECO:0000256" key="1">
    <source>
        <dbReference type="ARBA" id="ARBA00022801"/>
    </source>
</evidence>
<dbReference type="EMBL" id="CP090167">
    <property type="protein sequence ID" value="UJO17635.1"/>
    <property type="molecule type" value="Genomic_DNA"/>
</dbReference>
<dbReference type="Pfam" id="PF13364">
    <property type="entry name" value="BetaGal_ABD2"/>
    <property type="match status" value="2"/>
</dbReference>
<keyword evidence="5" id="KW-1185">Reference proteome</keyword>
<keyword evidence="1" id="KW-0378">Hydrolase</keyword>
<feature type="domain" description="Beta-galactosidase jelly roll" evidence="3">
    <location>
        <begin position="2"/>
        <end position="58"/>
    </location>
</feature>
<dbReference type="Gene3D" id="2.60.120.260">
    <property type="entry name" value="Galactose-binding domain-like"/>
    <property type="match status" value="2"/>
</dbReference>
<reference evidence="4" key="1">
    <citation type="submission" date="2021-12" db="EMBL/GenBank/DDBJ databases">
        <authorList>
            <person name="Zaccaron A."/>
            <person name="Stergiopoulos I."/>
        </authorList>
    </citation>
    <scope>NUCLEOTIDE SEQUENCE</scope>
    <source>
        <strain evidence="4">Race5_Kim</strain>
    </source>
</reference>
<dbReference type="Proteomes" id="UP000756132">
    <property type="component" value="Chromosome 5"/>
</dbReference>
<dbReference type="OrthoDB" id="1657402at2759"/>
<dbReference type="AlphaFoldDB" id="A0A9Q8LHT7"/>
<organism evidence="4 5">
    <name type="scientific">Passalora fulva</name>
    <name type="common">Tomato leaf mold</name>
    <name type="synonym">Cladosporium fulvum</name>
    <dbReference type="NCBI Taxonomy" id="5499"/>
    <lineage>
        <taxon>Eukaryota</taxon>
        <taxon>Fungi</taxon>
        <taxon>Dikarya</taxon>
        <taxon>Ascomycota</taxon>
        <taxon>Pezizomycotina</taxon>
        <taxon>Dothideomycetes</taxon>
        <taxon>Dothideomycetidae</taxon>
        <taxon>Mycosphaerellales</taxon>
        <taxon>Mycosphaerellaceae</taxon>
        <taxon>Fulvia</taxon>
    </lineage>
</organism>
<evidence type="ECO:0000313" key="5">
    <source>
        <dbReference type="Proteomes" id="UP000756132"/>
    </source>
</evidence>
<dbReference type="OMA" id="QPRWTED"/>
<keyword evidence="2" id="KW-0326">Glycosidase</keyword>
<feature type="domain" description="Beta-galactosidase jelly roll" evidence="3">
    <location>
        <begin position="118"/>
        <end position="226"/>
    </location>
</feature>
<dbReference type="KEGG" id="ffu:CLAFUR5_06185"/>
<gene>
    <name evidence="4" type="ORF">CLAFUR5_06185</name>
</gene>
<dbReference type="InterPro" id="IPR008979">
    <property type="entry name" value="Galactose-bd-like_sf"/>
</dbReference>
<sequence length="267" mass="28550">MQGGLAAGFSAWLNRELVGYNPGNATATKVSSLLDLSTATLYNSSNVLTVVTDYTGHDQTSTGPAGVENPRGVMGATLLNANSTATFTQWKIQGNAGGSSNIDPVRGPLNEDGLCGTRLGWHLPGFDTSGAAWSDGSLLTGLNKSGINWYVSTFDLNLDENLDVPLGIELGAPEGTVASVQLYMNGYQYGKYIPQIGPQTRFPIPPGVINNRGTNTLAVALWAQTDAGAKLSNAELFAYGQYQTGFNFNQDWSELQPRWTEDRLQYA</sequence>
<evidence type="ECO:0000313" key="4">
    <source>
        <dbReference type="EMBL" id="UJO17635.1"/>
    </source>
</evidence>
<evidence type="ECO:0000256" key="2">
    <source>
        <dbReference type="ARBA" id="ARBA00023295"/>
    </source>
</evidence>
<dbReference type="SUPFAM" id="SSF49785">
    <property type="entry name" value="Galactose-binding domain-like"/>
    <property type="match status" value="2"/>
</dbReference>
<dbReference type="GO" id="GO:0004565">
    <property type="term" value="F:beta-galactosidase activity"/>
    <property type="evidence" value="ECO:0007669"/>
    <property type="project" value="UniProtKB-ARBA"/>
</dbReference>